<keyword evidence="3" id="KW-1185">Reference proteome</keyword>
<comment type="caution">
    <text evidence="2">The sequence shown here is derived from an EMBL/GenBank/DDBJ whole genome shotgun (WGS) entry which is preliminary data.</text>
</comment>
<dbReference type="STRING" id="1229780.BN381_60082"/>
<protein>
    <submittedName>
        <fullName evidence="2">Uncharacterized protein</fullName>
    </submittedName>
</protein>
<dbReference type="EMBL" id="CANL01000056">
    <property type="protein sequence ID" value="CCM65178.1"/>
    <property type="molecule type" value="Genomic_DNA"/>
</dbReference>
<evidence type="ECO:0000313" key="3">
    <source>
        <dbReference type="Proteomes" id="UP000018291"/>
    </source>
</evidence>
<dbReference type="HOGENOM" id="CLU_1552475_0_0_11"/>
<gene>
    <name evidence="2" type="ORF">BN381_60082</name>
</gene>
<organism evidence="2 3">
    <name type="scientific">Candidatus Neomicrothrix parvicella RN1</name>
    <dbReference type="NCBI Taxonomy" id="1229780"/>
    <lineage>
        <taxon>Bacteria</taxon>
        <taxon>Bacillati</taxon>
        <taxon>Actinomycetota</taxon>
        <taxon>Acidimicrobiia</taxon>
        <taxon>Acidimicrobiales</taxon>
        <taxon>Microthrixaceae</taxon>
        <taxon>Candidatus Neomicrothrix</taxon>
    </lineage>
</organism>
<dbReference type="AlphaFoldDB" id="R4Z375"/>
<evidence type="ECO:0000313" key="2">
    <source>
        <dbReference type="EMBL" id="CCM65178.1"/>
    </source>
</evidence>
<feature type="region of interest" description="Disordered" evidence="1">
    <location>
        <begin position="1"/>
        <end position="21"/>
    </location>
</feature>
<accession>R4Z375</accession>
<proteinExistence type="predicted"/>
<reference evidence="2 3" key="1">
    <citation type="journal article" date="2013" name="ISME J.">
        <title>Metabolic model for the filamentous 'Candidatus Microthrix parvicella' based on genomic and metagenomic analyses.</title>
        <authorList>
            <person name="Jon McIlroy S."/>
            <person name="Kristiansen R."/>
            <person name="Albertsen M."/>
            <person name="Michael Karst S."/>
            <person name="Rossetti S."/>
            <person name="Lund Nielsen J."/>
            <person name="Tandoi V."/>
            <person name="James Seviour R."/>
            <person name="Nielsen P.H."/>
        </authorList>
    </citation>
    <scope>NUCLEOTIDE SEQUENCE [LARGE SCALE GENOMIC DNA]</scope>
    <source>
        <strain evidence="2 3">RN1</strain>
    </source>
</reference>
<name>R4Z375_9ACTN</name>
<evidence type="ECO:0000256" key="1">
    <source>
        <dbReference type="SAM" id="MobiDB-lite"/>
    </source>
</evidence>
<dbReference type="Proteomes" id="UP000018291">
    <property type="component" value="Unassembled WGS sequence"/>
</dbReference>
<dbReference type="RefSeq" id="WP_012229669.1">
    <property type="nucleotide sequence ID" value="NZ_HG422565.1"/>
</dbReference>
<feature type="compositionally biased region" description="Pro residues" evidence="1">
    <location>
        <begin position="1"/>
        <end position="20"/>
    </location>
</feature>
<sequence length="172" mass="18698">MSDLSPPPPPPPLLPTPPPGEQVQATIPGIMRTAGFLGVNSRLHTLVITNQRLIFARLTGAELKRVVKGLSEGAKAEGKDWKGRMRERAGAYQALADECAAMNPDDLLAQHPKNFAVDRATITKVRLRTVDRSEAGPEDRLTITTTGKKYKLVLTATSLKRTAKILAKARLL</sequence>